<protein>
    <recommendedName>
        <fullName evidence="1">Integrase catalytic domain-containing protein</fullName>
    </recommendedName>
</protein>
<name>A0ABM6PR08_9BACT</name>
<evidence type="ECO:0000313" key="2">
    <source>
        <dbReference type="EMBL" id="ATP59472.1"/>
    </source>
</evidence>
<reference evidence="2" key="1">
    <citation type="submission" date="2017-10" db="EMBL/GenBank/DDBJ databases">
        <title>Genome-wide analysis of the first isolated strain mycoplasma dispar GS01.</title>
        <authorList>
            <person name="Hao H."/>
            <person name="Chen S."/>
            <person name="Zhao P."/>
            <person name="Chu Y."/>
            <person name="Liu Y."/>
        </authorList>
    </citation>
    <scope>NUCLEOTIDE SEQUENCE [LARGE SCALE GENOMIC DNA]</scope>
    <source>
        <strain evidence="2">GS01</strain>
    </source>
</reference>
<dbReference type="Proteomes" id="UP000224629">
    <property type="component" value="Chromosome"/>
</dbReference>
<dbReference type="Pfam" id="PF13333">
    <property type="entry name" value="rve_2"/>
    <property type="match status" value="1"/>
</dbReference>
<organism evidence="2 3">
    <name type="scientific">Mesomycoplasma dispar</name>
    <dbReference type="NCBI Taxonomy" id="86660"/>
    <lineage>
        <taxon>Bacteria</taxon>
        <taxon>Bacillati</taxon>
        <taxon>Mycoplasmatota</taxon>
        <taxon>Mycoplasmoidales</taxon>
        <taxon>Metamycoplasmataceae</taxon>
        <taxon>Mesomycoplasma</taxon>
    </lineage>
</organism>
<sequence>MAKENNAIISMSRIGNSLGNPEVKYFFSNLKSECISQINIKKLTFVGLKEQIKNYVNFYNQKRIQSNLNWKTSEQVWKSLSF</sequence>
<evidence type="ECO:0000259" key="1">
    <source>
        <dbReference type="Pfam" id="PF13333"/>
    </source>
</evidence>
<proteinExistence type="predicted"/>
<dbReference type="EMBL" id="CP024161">
    <property type="protein sequence ID" value="ATP59472.1"/>
    <property type="molecule type" value="Genomic_DNA"/>
</dbReference>
<dbReference type="SUPFAM" id="SSF53098">
    <property type="entry name" value="Ribonuclease H-like"/>
    <property type="match status" value="1"/>
</dbReference>
<feature type="domain" description="Integrase catalytic" evidence="1">
    <location>
        <begin position="26"/>
        <end position="65"/>
    </location>
</feature>
<gene>
    <name evidence="2" type="ORF">CSW10_00650</name>
</gene>
<keyword evidence="3" id="KW-1185">Reference proteome</keyword>
<dbReference type="InterPro" id="IPR001584">
    <property type="entry name" value="Integrase_cat-core"/>
</dbReference>
<accession>A0ABM6PR08</accession>
<dbReference type="InterPro" id="IPR012337">
    <property type="entry name" value="RNaseH-like_sf"/>
</dbReference>
<evidence type="ECO:0000313" key="3">
    <source>
        <dbReference type="Proteomes" id="UP000224629"/>
    </source>
</evidence>
<dbReference type="RefSeq" id="WP_099451784.1">
    <property type="nucleotide sequence ID" value="NZ_CP024161.1"/>
</dbReference>